<feature type="binding site" evidence="5">
    <location>
        <position position="58"/>
    </location>
    <ligand>
        <name>AMP</name>
        <dbReference type="ChEBI" id="CHEBI:456215"/>
    </ligand>
</feature>
<keyword evidence="5 7" id="KW-0067">ATP-binding</keyword>
<proteinExistence type="inferred from homology"/>
<feature type="compositionally biased region" description="Basic residues" evidence="9">
    <location>
        <begin position="1"/>
        <end position="13"/>
    </location>
</feature>
<evidence type="ECO:0000256" key="5">
    <source>
        <dbReference type="HAMAP-Rule" id="MF_00235"/>
    </source>
</evidence>
<comment type="pathway">
    <text evidence="5">Purine metabolism; AMP biosynthesis via salvage pathway; AMP from ADP: step 1/1.</text>
</comment>
<evidence type="ECO:0000256" key="2">
    <source>
        <dbReference type="ARBA" id="ARBA00022727"/>
    </source>
</evidence>
<dbReference type="GO" id="GO:0005524">
    <property type="term" value="F:ATP binding"/>
    <property type="evidence" value="ECO:0007669"/>
    <property type="project" value="UniProtKB-UniRule"/>
</dbReference>
<dbReference type="GO" id="GO:0044209">
    <property type="term" value="P:AMP salvage"/>
    <property type="evidence" value="ECO:0007669"/>
    <property type="project" value="UniProtKB-UniRule"/>
</dbReference>
<comment type="subcellular location">
    <subcellularLocation>
        <location evidence="5 7">Cytoplasm</location>
    </subcellularLocation>
</comment>
<evidence type="ECO:0000256" key="8">
    <source>
        <dbReference type="SAM" id="Coils"/>
    </source>
</evidence>
<keyword evidence="5" id="KW-0479">Metal-binding</keyword>
<keyword evidence="4 5" id="KW-0418">Kinase</keyword>
<feature type="binding site" evidence="5">
    <location>
        <position position="183"/>
    </location>
    <ligand>
        <name>Zn(2+)</name>
        <dbReference type="ChEBI" id="CHEBI:29105"/>
        <note>structural</note>
    </ligand>
</feature>
<keyword evidence="8" id="KW-0175">Coiled coil</keyword>
<dbReference type="UniPathway" id="UPA00588">
    <property type="reaction ID" value="UER00649"/>
</dbReference>
<keyword evidence="2 5" id="KW-0545">Nucleotide biosynthesis</keyword>
<dbReference type="GO" id="GO:0005737">
    <property type="term" value="C:cytoplasm"/>
    <property type="evidence" value="ECO:0007669"/>
    <property type="project" value="UniProtKB-SubCell"/>
</dbReference>
<dbReference type="PANTHER" id="PTHR23359">
    <property type="entry name" value="NUCLEOTIDE KINASE"/>
    <property type="match status" value="1"/>
</dbReference>
<comment type="domain">
    <text evidence="5">Consists of three domains, a large central CORE domain and two small peripheral domains, NMPbind and LID, which undergo movements during catalysis. The LID domain closes over the site of phosphoryl transfer upon ATP binding. Assembling and dissambling the active center during each catalytic cycle provides an effective means to prevent ATP hydrolysis. Some bacteria have evolved a zinc-coordinating structure that stabilizes the LID domain.</text>
</comment>
<feature type="binding site" evidence="5">
    <location>
        <position position="190"/>
    </location>
    <ligand>
        <name>AMP</name>
        <dbReference type="ChEBI" id="CHEBI:456215"/>
    </ligand>
</feature>
<feature type="coiled-coil region" evidence="8">
    <location>
        <begin position="188"/>
        <end position="215"/>
    </location>
</feature>
<keyword evidence="5" id="KW-0963">Cytoplasm</keyword>
<comment type="caution">
    <text evidence="5">Lacks conserved residue(s) required for the propagation of feature annotation.</text>
</comment>
<evidence type="ECO:0000256" key="7">
    <source>
        <dbReference type="RuleBase" id="RU003331"/>
    </source>
</evidence>
<feature type="binding site" evidence="5">
    <location>
        <position position="201"/>
    </location>
    <ligand>
        <name>AMP</name>
        <dbReference type="ChEBI" id="CHEBI:456215"/>
    </ligand>
</feature>
<dbReference type="GO" id="GO:0004017">
    <property type="term" value="F:AMP kinase activity"/>
    <property type="evidence" value="ECO:0007669"/>
    <property type="project" value="UniProtKB-UniRule"/>
</dbReference>
<dbReference type="GO" id="GO:0008270">
    <property type="term" value="F:zinc ion binding"/>
    <property type="evidence" value="ECO:0007669"/>
    <property type="project" value="UniProtKB-UniRule"/>
</dbReference>
<dbReference type="EC" id="2.7.4.3" evidence="5 7"/>
<accession>A0A2H9T232</accession>
<sequence length="243" mass="27710">MKPSKNPKFKRSPAGRQGGRRVGVQNPKVFIIVGPPGSGKGTQAKLLCQKFGLEYVGSGDTLRARQKIGDFTGKKLIQAMGRGELAPSFVIVKILGDVLENFKKHLKIRGFVLDGWTRIIFEAILADEALEWYEWDKNVKVILLNISRRESYNRLTKRRQCKKCGHLIPWIGEFKKLKKCDKCGGELITRADDKMESIKKRLEEYKNQTKKAINYYKKQGRLIEINGGQSIEDVFKDILKAIK</sequence>
<protein>
    <recommendedName>
        <fullName evidence="5 7">Adenylate kinase</fullName>
        <shortName evidence="5">AK</shortName>
        <ecNumber evidence="5 7">2.7.4.3</ecNumber>
    </recommendedName>
    <alternativeName>
        <fullName evidence="5">ATP-AMP transphosphorylase</fullName>
    </alternativeName>
    <alternativeName>
        <fullName evidence="5">ATP:AMP phosphotransferase</fullName>
    </alternativeName>
    <alternativeName>
        <fullName evidence="5">Adenylate monophosphate kinase</fullName>
    </alternativeName>
</protein>
<feature type="region of interest" description="Disordered" evidence="9">
    <location>
        <begin position="1"/>
        <end position="21"/>
    </location>
</feature>
<dbReference type="EMBL" id="PFEN01000002">
    <property type="protein sequence ID" value="PJE69792.1"/>
    <property type="molecule type" value="Genomic_DNA"/>
</dbReference>
<comment type="subunit">
    <text evidence="5 7">Monomer.</text>
</comment>
<evidence type="ECO:0000313" key="10">
    <source>
        <dbReference type="EMBL" id="PJE69792.1"/>
    </source>
</evidence>
<dbReference type="InterPro" id="IPR000850">
    <property type="entry name" value="Adenylat/UMP-CMP_kin"/>
</dbReference>
<evidence type="ECO:0000256" key="4">
    <source>
        <dbReference type="ARBA" id="ARBA00022777"/>
    </source>
</evidence>
<dbReference type="PRINTS" id="PR00094">
    <property type="entry name" value="ADENYLTKNASE"/>
</dbReference>
<feature type="binding site" evidence="5">
    <location>
        <position position="180"/>
    </location>
    <ligand>
        <name>Zn(2+)</name>
        <dbReference type="ChEBI" id="CHEBI:29105"/>
        <note>structural</note>
    </ligand>
</feature>
<keyword evidence="3 5" id="KW-0547">Nucleotide-binding</keyword>
<dbReference type="Pfam" id="PF00406">
    <property type="entry name" value="ADK"/>
    <property type="match status" value="1"/>
</dbReference>
<dbReference type="Gene3D" id="3.40.50.300">
    <property type="entry name" value="P-loop containing nucleotide triphosphate hydrolases"/>
    <property type="match status" value="1"/>
</dbReference>
<dbReference type="InterPro" id="IPR027417">
    <property type="entry name" value="P-loop_NTPase"/>
</dbReference>
<reference evidence="11" key="1">
    <citation type="submission" date="2017-09" db="EMBL/GenBank/DDBJ databases">
        <title>Depth-based differentiation of microbial function through sediment-hosted aquifers and enrichment of novel symbionts in the deep terrestrial subsurface.</title>
        <authorList>
            <person name="Probst A.J."/>
            <person name="Ladd B."/>
            <person name="Jarett J.K."/>
            <person name="Geller-Mcgrath D.E."/>
            <person name="Sieber C.M.K."/>
            <person name="Emerson J.B."/>
            <person name="Anantharaman K."/>
            <person name="Thomas B.C."/>
            <person name="Malmstrom R."/>
            <person name="Stieglmeier M."/>
            <person name="Klingl A."/>
            <person name="Woyke T."/>
            <person name="Ryan C.M."/>
            <person name="Banfield J.F."/>
        </authorList>
    </citation>
    <scope>NUCLEOTIDE SEQUENCE [LARGE SCALE GENOMIC DNA]</scope>
</reference>
<dbReference type="SUPFAM" id="SSF52540">
    <property type="entry name" value="P-loop containing nucleoside triphosphate hydrolases"/>
    <property type="match status" value="1"/>
</dbReference>
<evidence type="ECO:0000313" key="11">
    <source>
        <dbReference type="Proteomes" id="UP000236946"/>
    </source>
</evidence>
<evidence type="ECO:0000256" key="1">
    <source>
        <dbReference type="ARBA" id="ARBA00022679"/>
    </source>
</evidence>
<comment type="function">
    <text evidence="5">Catalyzes the reversible transfer of the terminal phosphate group between ATP and AMP. Plays an important role in cellular energy homeostasis and in adenine nucleotide metabolism.</text>
</comment>
<dbReference type="AlphaFoldDB" id="A0A2H9T232"/>
<evidence type="ECO:0000256" key="3">
    <source>
        <dbReference type="ARBA" id="ARBA00022741"/>
    </source>
</evidence>
<feature type="binding site" evidence="5">
    <location>
        <begin position="37"/>
        <end position="42"/>
    </location>
    <ligand>
        <name>ATP</name>
        <dbReference type="ChEBI" id="CHEBI:30616"/>
    </ligand>
</feature>
<feature type="binding site" evidence="5">
    <location>
        <position position="63"/>
    </location>
    <ligand>
        <name>AMP</name>
        <dbReference type="ChEBI" id="CHEBI:456215"/>
    </ligand>
</feature>
<evidence type="ECO:0000256" key="6">
    <source>
        <dbReference type="RuleBase" id="RU003330"/>
    </source>
</evidence>
<feature type="region of interest" description="NMP" evidence="5">
    <location>
        <begin position="57"/>
        <end position="86"/>
    </location>
</feature>
<comment type="similarity">
    <text evidence="5 6">Belongs to the adenylate kinase family.</text>
</comment>
<dbReference type="Proteomes" id="UP000236946">
    <property type="component" value="Unassembled WGS sequence"/>
</dbReference>
<feature type="binding site" evidence="5">
    <location>
        <position position="164"/>
    </location>
    <ligand>
        <name>Zn(2+)</name>
        <dbReference type="ChEBI" id="CHEBI:29105"/>
        <note>structural</note>
    </ligand>
</feature>
<feature type="binding site" evidence="5">
    <location>
        <position position="229"/>
    </location>
    <ligand>
        <name>ATP</name>
        <dbReference type="ChEBI" id="CHEBI:30616"/>
    </ligand>
</feature>
<feature type="binding site" evidence="5">
    <location>
        <position position="158"/>
    </location>
    <ligand>
        <name>ATP</name>
        <dbReference type="ChEBI" id="CHEBI:30616"/>
    </ligand>
</feature>
<dbReference type="CDD" id="cd01428">
    <property type="entry name" value="ADK"/>
    <property type="match status" value="1"/>
</dbReference>
<organism evidence="10 11">
    <name type="scientific">Candidatus Staskawiczbacteria bacterium CG10_big_fil_rev_8_21_14_0_10_38_10</name>
    <dbReference type="NCBI Taxonomy" id="1974891"/>
    <lineage>
        <taxon>Bacteria</taxon>
        <taxon>Candidatus Staskawicziibacteriota</taxon>
    </lineage>
</organism>
<comment type="catalytic activity">
    <reaction evidence="5 7">
        <text>AMP + ATP = 2 ADP</text>
        <dbReference type="Rhea" id="RHEA:12973"/>
        <dbReference type="ChEBI" id="CHEBI:30616"/>
        <dbReference type="ChEBI" id="CHEBI:456215"/>
        <dbReference type="ChEBI" id="CHEBI:456216"/>
        <dbReference type="EC" id="2.7.4.3"/>
    </reaction>
</comment>
<gene>
    <name evidence="5" type="primary">adk</name>
    <name evidence="10" type="ORF">COU98_00205</name>
</gene>
<keyword evidence="1 5" id="KW-0808">Transferase</keyword>
<name>A0A2H9T232_9BACT</name>
<comment type="caution">
    <text evidence="10">The sequence shown here is derived from an EMBL/GenBank/DDBJ whole genome shotgun (WGS) entry which is preliminary data.</text>
</comment>
<dbReference type="HAMAP" id="MF_00235">
    <property type="entry name" value="Adenylate_kinase_Adk"/>
    <property type="match status" value="1"/>
</dbReference>
<evidence type="ECO:0000256" key="9">
    <source>
        <dbReference type="SAM" id="MobiDB-lite"/>
    </source>
</evidence>
<feature type="binding site" evidence="5">
    <location>
        <position position="161"/>
    </location>
    <ligand>
        <name>Zn(2+)</name>
        <dbReference type="ChEBI" id="CHEBI:29105"/>
        <note>structural</note>
    </ligand>
</feature>
<keyword evidence="5" id="KW-0862">Zinc</keyword>